<keyword evidence="1" id="KW-1133">Transmembrane helix</keyword>
<evidence type="ECO:0000256" key="1">
    <source>
        <dbReference type="SAM" id="Phobius"/>
    </source>
</evidence>
<organism evidence="2 3">
    <name type="scientific">Smittium simulii</name>
    <dbReference type="NCBI Taxonomy" id="133385"/>
    <lineage>
        <taxon>Eukaryota</taxon>
        <taxon>Fungi</taxon>
        <taxon>Fungi incertae sedis</taxon>
        <taxon>Zoopagomycota</taxon>
        <taxon>Kickxellomycotina</taxon>
        <taxon>Harpellomycetes</taxon>
        <taxon>Harpellales</taxon>
        <taxon>Legeriomycetaceae</taxon>
        <taxon>Smittium</taxon>
    </lineage>
</organism>
<keyword evidence="3" id="KW-1185">Reference proteome</keyword>
<reference evidence="2 3" key="1">
    <citation type="journal article" date="2018" name="MBio">
        <title>Comparative Genomics Reveals the Core Gene Toolbox for the Fungus-Insect Symbiosis.</title>
        <authorList>
            <person name="Wang Y."/>
            <person name="Stata M."/>
            <person name="Wang W."/>
            <person name="Stajich J.E."/>
            <person name="White M.M."/>
            <person name="Moncalvo J.M."/>
        </authorList>
    </citation>
    <scope>NUCLEOTIDE SEQUENCE [LARGE SCALE GENOMIC DNA]</scope>
    <source>
        <strain evidence="2 3">SWE-8-4</strain>
    </source>
</reference>
<gene>
    <name evidence="2" type="ORF">BB561_000037</name>
</gene>
<comment type="caution">
    <text evidence="2">The sequence shown here is derived from an EMBL/GenBank/DDBJ whole genome shotgun (WGS) entry which is preliminary data.</text>
</comment>
<keyword evidence="1" id="KW-0812">Transmembrane</keyword>
<evidence type="ECO:0000313" key="3">
    <source>
        <dbReference type="Proteomes" id="UP000245383"/>
    </source>
</evidence>
<keyword evidence="1" id="KW-0472">Membrane</keyword>
<dbReference type="EMBL" id="MBFR01000001">
    <property type="protein sequence ID" value="PVU98275.1"/>
    <property type="molecule type" value="Genomic_DNA"/>
</dbReference>
<feature type="transmembrane region" description="Helical" evidence="1">
    <location>
        <begin position="42"/>
        <end position="63"/>
    </location>
</feature>
<accession>A0A2T9Z0Z6</accession>
<dbReference type="Proteomes" id="UP000245383">
    <property type="component" value="Unassembled WGS sequence"/>
</dbReference>
<dbReference type="AlphaFoldDB" id="A0A2T9Z0Z6"/>
<feature type="transmembrane region" description="Helical" evidence="1">
    <location>
        <begin position="14"/>
        <end position="35"/>
    </location>
</feature>
<evidence type="ECO:0000313" key="2">
    <source>
        <dbReference type="EMBL" id="PVU98275.1"/>
    </source>
</evidence>
<proteinExistence type="predicted"/>
<sequence length="118" mass="13712">MGRSLDFGSDNRNFLIYIEIFPILELHLASIINLLTHYAKVLYAITLYIIFSLRGWFPFFHAYTPYFCARSGRCRIRLPEPSTLVFKGLIPALDFPLGEALPFLTFSNFVRHYFLNLG</sequence>
<name>A0A2T9Z0Z6_9FUNG</name>
<protein>
    <submittedName>
        <fullName evidence="2">Uncharacterized protein</fullName>
    </submittedName>
</protein>